<dbReference type="EMBL" id="BARU01012856">
    <property type="protein sequence ID" value="GAH31588.1"/>
    <property type="molecule type" value="Genomic_DNA"/>
</dbReference>
<dbReference type="InterPro" id="IPR015797">
    <property type="entry name" value="NUDIX_hydrolase-like_dom_sf"/>
</dbReference>
<organism evidence="2">
    <name type="scientific">marine sediment metagenome</name>
    <dbReference type="NCBI Taxonomy" id="412755"/>
    <lineage>
        <taxon>unclassified sequences</taxon>
        <taxon>metagenomes</taxon>
        <taxon>ecological metagenomes</taxon>
    </lineage>
</organism>
<dbReference type="PANTHER" id="PTHR10885:SF0">
    <property type="entry name" value="ISOPENTENYL-DIPHOSPHATE DELTA-ISOMERASE"/>
    <property type="match status" value="1"/>
</dbReference>
<dbReference type="AlphaFoldDB" id="X1GEZ3"/>
<dbReference type="Gene3D" id="3.90.79.10">
    <property type="entry name" value="Nucleoside Triphosphate Pyrophosphohydrolase"/>
    <property type="match status" value="1"/>
</dbReference>
<gene>
    <name evidence="2" type="ORF">S03H2_23508</name>
</gene>
<dbReference type="GO" id="GO:0005737">
    <property type="term" value="C:cytoplasm"/>
    <property type="evidence" value="ECO:0007669"/>
    <property type="project" value="TreeGrafter"/>
</dbReference>
<dbReference type="PANTHER" id="PTHR10885">
    <property type="entry name" value="ISOPENTENYL-DIPHOSPHATE DELTA-ISOMERASE"/>
    <property type="match status" value="1"/>
</dbReference>
<feature type="domain" description="Nudix hydrolase" evidence="1">
    <location>
        <begin position="41"/>
        <end position="183"/>
    </location>
</feature>
<dbReference type="Pfam" id="PF00293">
    <property type="entry name" value="NUDIX"/>
    <property type="match status" value="1"/>
</dbReference>
<dbReference type="PROSITE" id="PS51462">
    <property type="entry name" value="NUDIX"/>
    <property type="match status" value="1"/>
</dbReference>
<dbReference type="InterPro" id="IPR000086">
    <property type="entry name" value="NUDIX_hydrolase_dom"/>
</dbReference>
<dbReference type="GO" id="GO:0009240">
    <property type="term" value="P:isopentenyl diphosphate biosynthetic process"/>
    <property type="evidence" value="ECO:0007669"/>
    <property type="project" value="TreeGrafter"/>
</dbReference>
<name>X1GEZ3_9ZZZZ</name>
<dbReference type="SUPFAM" id="SSF55811">
    <property type="entry name" value="Nudix"/>
    <property type="match status" value="1"/>
</dbReference>
<proteinExistence type="predicted"/>
<protein>
    <recommendedName>
        <fullName evidence="1">Nudix hydrolase domain-containing protein</fullName>
    </recommendedName>
</protein>
<evidence type="ECO:0000313" key="2">
    <source>
        <dbReference type="EMBL" id="GAH31588.1"/>
    </source>
</evidence>
<sequence>MEKEIVACIKDINIKYLKSGQISKVVFPMERQEAHKQKIIHLITRFFIISHSPKGDTRYLIQKRSKNKAEYPEYFTDSSSGHVIWKRNLDLRKIKEDAMRELEEEFGIPSRALQIIKFHELKDEKDNKETEISYVFFGIVEYNTTLKPNPDELDIEGSRFYERAELENILKTEKSIEYPVEPTRINKESLGTLEK</sequence>
<comment type="caution">
    <text evidence="2">The sequence shown here is derived from an EMBL/GenBank/DDBJ whole genome shotgun (WGS) entry which is preliminary data.</text>
</comment>
<accession>X1GEZ3</accession>
<evidence type="ECO:0000259" key="1">
    <source>
        <dbReference type="PROSITE" id="PS51462"/>
    </source>
</evidence>
<dbReference type="GO" id="GO:0004452">
    <property type="term" value="F:isopentenyl-diphosphate delta-isomerase activity"/>
    <property type="evidence" value="ECO:0007669"/>
    <property type="project" value="TreeGrafter"/>
</dbReference>
<reference evidence="2" key="1">
    <citation type="journal article" date="2014" name="Front. Microbiol.">
        <title>High frequency of phylogenetically diverse reductive dehalogenase-homologous genes in deep subseafloor sedimentary metagenomes.</title>
        <authorList>
            <person name="Kawai M."/>
            <person name="Futagami T."/>
            <person name="Toyoda A."/>
            <person name="Takaki Y."/>
            <person name="Nishi S."/>
            <person name="Hori S."/>
            <person name="Arai W."/>
            <person name="Tsubouchi T."/>
            <person name="Morono Y."/>
            <person name="Uchiyama I."/>
            <person name="Ito T."/>
            <person name="Fujiyama A."/>
            <person name="Inagaki F."/>
            <person name="Takami H."/>
        </authorList>
    </citation>
    <scope>NUCLEOTIDE SEQUENCE</scope>
    <source>
        <strain evidence="2">Expedition CK06-06</strain>
    </source>
</reference>